<sequence>MAEYVADNIFDLTLTGSIIRYSTQQKGAGMSGLGKKQKAVVVREKQRKEKMQGKATELQKVEVWLTAPESPRTTVSSEENYLAEKTQLAGKMSTTGANRERTPSPLGPHQAGQAHLHSGSHSNAGCLWHQAADEKDTIARSYTTGQHLTQTEISFDMQHWPRDHKKTTCVALGHTVSQAQ</sequence>
<evidence type="ECO:0000313" key="3">
    <source>
        <dbReference type="Proteomes" id="UP000269221"/>
    </source>
</evidence>
<proteinExistence type="predicted"/>
<keyword evidence="3" id="KW-1185">Reference proteome</keyword>
<dbReference type="OrthoDB" id="10514398at2759"/>
<evidence type="ECO:0000313" key="2">
    <source>
        <dbReference type="EMBL" id="RMC08537.1"/>
    </source>
</evidence>
<feature type="region of interest" description="Disordered" evidence="1">
    <location>
        <begin position="86"/>
        <end position="122"/>
    </location>
</feature>
<dbReference type="EMBL" id="QRBI01000117">
    <property type="protein sequence ID" value="RMC08537.1"/>
    <property type="molecule type" value="Genomic_DNA"/>
</dbReference>
<comment type="caution">
    <text evidence="2">The sequence shown here is derived from an EMBL/GenBank/DDBJ whole genome shotgun (WGS) entry which is preliminary data.</text>
</comment>
<dbReference type="Proteomes" id="UP000269221">
    <property type="component" value="Unassembled WGS sequence"/>
</dbReference>
<protein>
    <submittedName>
        <fullName evidence="2">Uncharacterized protein</fullName>
    </submittedName>
</protein>
<evidence type="ECO:0000256" key="1">
    <source>
        <dbReference type="SAM" id="MobiDB-lite"/>
    </source>
</evidence>
<name>A0A3M0KMV2_HIRRU</name>
<gene>
    <name evidence="2" type="ORF">DUI87_14784</name>
</gene>
<organism evidence="2 3">
    <name type="scientific">Hirundo rustica rustica</name>
    <dbReference type="NCBI Taxonomy" id="333673"/>
    <lineage>
        <taxon>Eukaryota</taxon>
        <taxon>Metazoa</taxon>
        <taxon>Chordata</taxon>
        <taxon>Craniata</taxon>
        <taxon>Vertebrata</taxon>
        <taxon>Euteleostomi</taxon>
        <taxon>Archelosauria</taxon>
        <taxon>Archosauria</taxon>
        <taxon>Dinosauria</taxon>
        <taxon>Saurischia</taxon>
        <taxon>Theropoda</taxon>
        <taxon>Coelurosauria</taxon>
        <taxon>Aves</taxon>
        <taxon>Neognathae</taxon>
        <taxon>Neoaves</taxon>
        <taxon>Telluraves</taxon>
        <taxon>Australaves</taxon>
        <taxon>Passeriformes</taxon>
        <taxon>Sylvioidea</taxon>
        <taxon>Hirundinidae</taxon>
        <taxon>Hirundo</taxon>
    </lineage>
</organism>
<dbReference type="AlphaFoldDB" id="A0A3M0KMV2"/>
<accession>A0A3M0KMV2</accession>
<reference evidence="2 3" key="1">
    <citation type="submission" date="2018-07" db="EMBL/GenBank/DDBJ databases">
        <title>A high quality draft genome assembly of the barn swallow (H. rustica rustica).</title>
        <authorList>
            <person name="Formenti G."/>
            <person name="Chiara M."/>
            <person name="Poveda L."/>
            <person name="Francoijs K.-J."/>
            <person name="Bonisoli-Alquati A."/>
            <person name="Canova L."/>
            <person name="Gianfranceschi L."/>
            <person name="Horner D.S."/>
            <person name="Saino N."/>
        </authorList>
    </citation>
    <scope>NUCLEOTIDE SEQUENCE [LARGE SCALE GENOMIC DNA]</scope>
    <source>
        <strain evidence="2">Chelidonia</strain>
        <tissue evidence="2">Blood</tissue>
    </source>
</reference>